<keyword evidence="5" id="KW-1185">Reference proteome</keyword>
<dbReference type="GO" id="GO:0050118">
    <property type="term" value="F:N-acetyldiaminopimelate deacetylase activity"/>
    <property type="evidence" value="ECO:0007669"/>
    <property type="project" value="UniProtKB-ARBA"/>
</dbReference>
<keyword evidence="2" id="KW-0479">Metal-binding</keyword>
<dbReference type="InterPro" id="IPR011650">
    <property type="entry name" value="Peptidase_M20_dimer"/>
</dbReference>
<accession>A0A6M0H2C0</accession>
<dbReference type="FunFam" id="3.30.70.360:FF:000001">
    <property type="entry name" value="N-acetyldiaminopimelate deacetylase"/>
    <property type="match status" value="1"/>
</dbReference>
<evidence type="ECO:0000256" key="1">
    <source>
        <dbReference type="ARBA" id="ARBA00022801"/>
    </source>
</evidence>
<dbReference type="SUPFAM" id="SSF53187">
    <property type="entry name" value="Zn-dependent exopeptidases"/>
    <property type="match status" value="1"/>
</dbReference>
<dbReference type="RefSeq" id="WP_199869845.1">
    <property type="nucleotide sequence ID" value="NZ_JAAGPU010000013.1"/>
</dbReference>
<dbReference type="AlphaFoldDB" id="A0A6M0H2C0"/>
<dbReference type="InterPro" id="IPR002933">
    <property type="entry name" value="Peptidase_M20"/>
</dbReference>
<dbReference type="PANTHER" id="PTHR11014">
    <property type="entry name" value="PEPTIDASE M20 FAMILY MEMBER"/>
    <property type="match status" value="1"/>
</dbReference>
<dbReference type="Pfam" id="PF01546">
    <property type="entry name" value="Peptidase_M20"/>
    <property type="match status" value="1"/>
</dbReference>
<dbReference type="EMBL" id="JAAGPU010000013">
    <property type="protein sequence ID" value="NEU04886.1"/>
    <property type="molecule type" value="Genomic_DNA"/>
</dbReference>
<dbReference type="Gene3D" id="3.40.630.10">
    <property type="entry name" value="Zn peptidases"/>
    <property type="match status" value="1"/>
</dbReference>
<evidence type="ECO:0000259" key="3">
    <source>
        <dbReference type="Pfam" id="PF07687"/>
    </source>
</evidence>
<dbReference type="PIRSF" id="PIRSF005962">
    <property type="entry name" value="Pept_M20D_amidohydro"/>
    <property type="match status" value="1"/>
</dbReference>
<organism evidence="4 5">
    <name type="scientific">Clostridium senegalense</name>
    <dbReference type="NCBI Taxonomy" id="1465809"/>
    <lineage>
        <taxon>Bacteria</taxon>
        <taxon>Bacillati</taxon>
        <taxon>Bacillota</taxon>
        <taxon>Clostridia</taxon>
        <taxon>Eubacteriales</taxon>
        <taxon>Clostridiaceae</taxon>
        <taxon>Clostridium</taxon>
    </lineage>
</organism>
<dbReference type="GO" id="GO:0019877">
    <property type="term" value="P:diaminopimelate biosynthetic process"/>
    <property type="evidence" value="ECO:0007669"/>
    <property type="project" value="UniProtKB-ARBA"/>
</dbReference>
<sequence length="390" mass="43005">MDFLSIVTEFENQLISLRREFHKSPELDFDLPKTTAKIKNFLQKENIDFKDIGKGGIVAIIKGHKDGKTIAIRADMDALSIIDKKNVIYKSQNENKMHACGHDAHMTIALGTAKVLNNMKDNLKGNIKIIFEPAEETSGGSRFMIEDGVLLDPKVDAIMGLHVNEEIPCGMIGVKNNTVYAASNPFKVKITGKGAHGASPHRGIDAIVIASEVILMLQTLVSREMSPTSPAVITVGKINGGMAQNAIADEVIIEGMIRTVNMEDREYITKRFKEVIEGIVSIKGGKCEITLIDGYPCVINDNAMYKLFSESSREILGNDNVKEVLEPTLGVESFSYFSQKVPAMFYWLGCRNEQKGIIHPAHSSLFDIDEGCLKIGIATNLNMIVNYLNN</sequence>
<name>A0A6M0H2C0_9CLOT</name>
<feature type="binding site" evidence="2">
    <location>
        <position position="362"/>
    </location>
    <ligand>
        <name>Mn(2+)</name>
        <dbReference type="ChEBI" id="CHEBI:29035"/>
        <label>2</label>
    </ligand>
</feature>
<proteinExistence type="predicted"/>
<comment type="cofactor">
    <cofactor evidence="2">
        <name>Mn(2+)</name>
        <dbReference type="ChEBI" id="CHEBI:29035"/>
    </cofactor>
    <text evidence="2">The Mn(2+) ion enhances activity.</text>
</comment>
<keyword evidence="2" id="KW-0464">Manganese</keyword>
<keyword evidence="1 4" id="KW-0378">Hydrolase</keyword>
<dbReference type="InterPro" id="IPR017439">
    <property type="entry name" value="Amidohydrolase"/>
</dbReference>
<evidence type="ECO:0000313" key="4">
    <source>
        <dbReference type="EMBL" id="NEU04886.1"/>
    </source>
</evidence>
<feature type="domain" description="Peptidase M20 dimerisation" evidence="3">
    <location>
        <begin position="186"/>
        <end position="277"/>
    </location>
</feature>
<feature type="binding site" evidence="2">
    <location>
        <position position="136"/>
    </location>
    <ligand>
        <name>Mn(2+)</name>
        <dbReference type="ChEBI" id="CHEBI:29035"/>
        <label>2</label>
    </ligand>
</feature>
<feature type="binding site" evidence="2">
    <location>
        <position position="162"/>
    </location>
    <ligand>
        <name>Mn(2+)</name>
        <dbReference type="ChEBI" id="CHEBI:29035"/>
        <label>2</label>
    </ligand>
</feature>
<dbReference type="Gene3D" id="3.30.70.360">
    <property type="match status" value="1"/>
</dbReference>
<comment type="caution">
    <text evidence="4">The sequence shown here is derived from an EMBL/GenBank/DDBJ whole genome shotgun (WGS) entry which is preliminary data.</text>
</comment>
<dbReference type="NCBIfam" id="TIGR01891">
    <property type="entry name" value="amidohydrolases"/>
    <property type="match status" value="1"/>
</dbReference>
<feature type="binding site" evidence="2">
    <location>
        <position position="100"/>
    </location>
    <ligand>
        <name>Mn(2+)</name>
        <dbReference type="ChEBI" id="CHEBI:29035"/>
        <label>2</label>
    </ligand>
</feature>
<protein>
    <submittedName>
        <fullName evidence="4">Amidohydrolase</fullName>
    </submittedName>
</protein>
<reference evidence="4 5" key="1">
    <citation type="submission" date="2020-02" db="EMBL/GenBank/DDBJ databases">
        <title>Genome assembly of a novel Clostridium senegalense strain.</title>
        <authorList>
            <person name="Gupta T.B."/>
            <person name="Jauregui R."/>
            <person name="Maclean P."/>
            <person name="Nawarathana A."/>
            <person name="Brightwell G."/>
        </authorList>
    </citation>
    <scope>NUCLEOTIDE SEQUENCE [LARGE SCALE GENOMIC DNA]</scope>
    <source>
        <strain evidence="4 5">AGRFS4</strain>
    </source>
</reference>
<dbReference type="InterPro" id="IPR036264">
    <property type="entry name" value="Bact_exopeptidase_dim_dom"/>
</dbReference>
<dbReference type="SUPFAM" id="SSF55031">
    <property type="entry name" value="Bacterial exopeptidase dimerisation domain"/>
    <property type="match status" value="1"/>
</dbReference>
<dbReference type="Proteomes" id="UP000481872">
    <property type="component" value="Unassembled WGS sequence"/>
</dbReference>
<feature type="binding site" evidence="2">
    <location>
        <position position="102"/>
    </location>
    <ligand>
        <name>Mn(2+)</name>
        <dbReference type="ChEBI" id="CHEBI:29035"/>
        <label>2</label>
    </ligand>
</feature>
<dbReference type="CDD" id="cd03886">
    <property type="entry name" value="M20_Acy1"/>
    <property type="match status" value="1"/>
</dbReference>
<dbReference type="GO" id="GO:0046872">
    <property type="term" value="F:metal ion binding"/>
    <property type="evidence" value="ECO:0007669"/>
    <property type="project" value="UniProtKB-KW"/>
</dbReference>
<dbReference type="Pfam" id="PF07687">
    <property type="entry name" value="M20_dimer"/>
    <property type="match status" value="1"/>
</dbReference>
<evidence type="ECO:0000313" key="5">
    <source>
        <dbReference type="Proteomes" id="UP000481872"/>
    </source>
</evidence>
<gene>
    <name evidence="4" type="ORF">G3M99_08475</name>
</gene>
<dbReference type="PANTHER" id="PTHR11014:SF63">
    <property type="entry name" value="METALLOPEPTIDASE, PUTATIVE (AFU_ORTHOLOGUE AFUA_6G09600)-RELATED"/>
    <property type="match status" value="1"/>
</dbReference>
<evidence type="ECO:0000256" key="2">
    <source>
        <dbReference type="PIRSR" id="PIRSR005962-1"/>
    </source>
</evidence>